<keyword evidence="11 12" id="KW-0807">Transducer</keyword>
<dbReference type="SUPFAM" id="SSF52058">
    <property type="entry name" value="L domain-like"/>
    <property type="match status" value="1"/>
</dbReference>
<proteinExistence type="inferred from homology"/>
<dbReference type="Pfam" id="PF00001">
    <property type="entry name" value="7tm_1"/>
    <property type="match status" value="1"/>
</dbReference>
<dbReference type="PANTHER" id="PTHR24372:SF1">
    <property type="entry name" value="LUTROPIN-CHORIOGONADOTROPIC HORMONE RECEPTOR"/>
    <property type="match status" value="1"/>
</dbReference>
<feature type="transmembrane region" description="Helical" evidence="12">
    <location>
        <begin position="549"/>
        <end position="570"/>
    </location>
</feature>
<protein>
    <recommendedName>
        <fullName evidence="2 12">Thyrotropin receptor</fullName>
    </recommendedName>
</protein>
<dbReference type="GO" id="GO:0009755">
    <property type="term" value="P:hormone-mediated signaling pathway"/>
    <property type="evidence" value="ECO:0007669"/>
    <property type="project" value="TreeGrafter"/>
</dbReference>
<dbReference type="EMBL" id="JAUPFM010000017">
    <property type="protein sequence ID" value="KAK2824167.1"/>
    <property type="molecule type" value="Genomic_DNA"/>
</dbReference>
<keyword evidence="6" id="KW-0677">Repeat</keyword>
<dbReference type="GO" id="GO:0001541">
    <property type="term" value="P:ovarian follicle development"/>
    <property type="evidence" value="ECO:0007669"/>
    <property type="project" value="TreeGrafter"/>
</dbReference>
<dbReference type="PRINTS" id="PR01145">
    <property type="entry name" value="TSHRECEPTOR"/>
</dbReference>
<feature type="transmembrane region" description="Helical" evidence="12">
    <location>
        <begin position="473"/>
        <end position="494"/>
    </location>
</feature>
<dbReference type="GO" id="GO:0016323">
    <property type="term" value="C:basolateral plasma membrane"/>
    <property type="evidence" value="ECO:0007669"/>
    <property type="project" value="UniProtKB-SubCell"/>
</dbReference>
<dbReference type="CDD" id="cd15136">
    <property type="entry name" value="7tmA_Glyco_hormone_R"/>
    <property type="match status" value="1"/>
</dbReference>
<dbReference type="PROSITE" id="PS50262">
    <property type="entry name" value="G_PROTEIN_RECEP_F1_2"/>
    <property type="match status" value="1"/>
</dbReference>
<keyword evidence="10 12" id="KW-0675">Receptor</keyword>
<evidence type="ECO:0000256" key="9">
    <source>
        <dbReference type="ARBA" id="ARBA00023136"/>
    </source>
</evidence>
<keyword evidence="7 12" id="KW-1133">Transmembrane helix</keyword>
<dbReference type="GO" id="GO:0004964">
    <property type="term" value="F:luteinizing hormone receptor activity"/>
    <property type="evidence" value="ECO:0007669"/>
    <property type="project" value="TreeGrafter"/>
</dbReference>
<feature type="transmembrane region" description="Helical" evidence="12">
    <location>
        <begin position="634"/>
        <end position="659"/>
    </location>
</feature>
<evidence type="ECO:0000259" key="13">
    <source>
        <dbReference type="PROSITE" id="PS50262"/>
    </source>
</evidence>
<evidence type="ECO:0000256" key="7">
    <source>
        <dbReference type="ARBA" id="ARBA00022989"/>
    </source>
</evidence>
<dbReference type="PANTHER" id="PTHR24372">
    <property type="entry name" value="GLYCOPROTEIN HORMONE RECEPTOR"/>
    <property type="match status" value="1"/>
</dbReference>
<dbReference type="GO" id="GO:0008584">
    <property type="term" value="P:male gonad development"/>
    <property type="evidence" value="ECO:0007669"/>
    <property type="project" value="TreeGrafter"/>
</dbReference>
<evidence type="ECO:0000313" key="15">
    <source>
        <dbReference type="Proteomes" id="UP001187415"/>
    </source>
</evidence>
<reference evidence="14" key="1">
    <citation type="submission" date="2023-07" db="EMBL/GenBank/DDBJ databases">
        <title>Chromosome-level Genome Assembly of Striped Snakehead (Channa striata).</title>
        <authorList>
            <person name="Liu H."/>
        </authorList>
    </citation>
    <scope>NUCLEOTIDE SEQUENCE</scope>
    <source>
        <strain evidence="14">Gz</strain>
        <tissue evidence="14">Muscle</tissue>
    </source>
</reference>
<keyword evidence="15" id="KW-1185">Reference proteome</keyword>
<gene>
    <name evidence="12" type="primary">TSHR</name>
    <name evidence="14" type="ORF">Q5P01_021342</name>
</gene>
<keyword evidence="9 12" id="KW-0472">Membrane</keyword>
<evidence type="ECO:0000256" key="6">
    <source>
        <dbReference type="ARBA" id="ARBA00022737"/>
    </source>
</evidence>
<dbReference type="GO" id="GO:0022602">
    <property type="term" value="P:ovulation cycle process"/>
    <property type="evidence" value="ECO:0007669"/>
    <property type="project" value="TreeGrafter"/>
</dbReference>
<evidence type="ECO:0000256" key="3">
    <source>
        <dbReference type="ARBA" id="ARBA00022475"/>
    </source>
</evidence>
<evidence type="ECO:0000256" key="11">
    <source>
        <dbReference type="ARBA" id="ARBA00023224"/>
    </source>
</evidence>
<keyword evidence="3 12" id="KW-1003">Cell membrane</keyword>
<feature type="domain" description="G-protein coupled receptors family 1 profile" evidence="13">
    <location>
        <begin position="484"/>
        <end position="731"/>
    </location>
</feature>
<organism evidence="14 15">
    <name type="scientific">Channa striata</name>
    <name type="common">Snakehead murrel</name>
    <name type="synonym">Ophicephalus striatus</name>
    <dbReference type="NCBI Taxonomy" id="64152"/>
    <lineage>
        <taxon>Eukaryota</taxon>
        <taxon>Metazoa</taxon>
        <taxon>Chordata</taxon>
        <taxon>Craniata</taxon>
        <taxon>Vertebrata</taxon>
        <taxon>Euteleostomi</taxon>
        <taxon>Actinopterygii</taxon>
        <taxon>Neopterygii</taxon>
        <taxon>Teleostei</taxon>
        <taxon>Neoteleostei</taxon>
        <taxon>Acanthomorphata</taxon>
        <taxon>Anabantaria</taxon>
        <taxon>Anabantiformes</taxon>
        <taxon>Channoidei</taxon>
        <taxon>Channidae</taxon>
        <taxon>Channa</taxon>
    </lineage>
</organism>
<evidence type="ECO:0000256" key="1">
    <source>
        <dbReference type="ARBA" id="ARBA00004554"/>
    </source>
</evidence>
<dbReference type="InterPro" id="IPR002131">
    <property type="entry name" value="Gphrmn_rcpt_fam"/>
</dbReference>
<dbReference type="AlphaFoldDB" id="A0AA88S073"/>
<comment type="function">
    <text evidence="12">Receptor for the thyroid-stimulating hormone (TSH) or thyrotropin. Also acts as a receptor for the heterodimeric glycoprotein hormone (GPHA2:GPHB5) or thyrostimulin. The activity of this receptor is mediated by G proteins which activate adenylate cyclase. Plays a central role in controlling thyroid cell metabolism.</text>
</comment>
<evidence type="ECO:0000256" key="8">
    <source>
        <dbReference type="ARBA" id="ARBA00023040"/>
    </source>
</evidence>
<sequence>MQTDFSHLYLTPSIISTHRRRISERPTSRLRRSAVKQNSRRVSTLLVSGPRRHSLLRPALKAAVDPGPRPAFAPSARHVGRSRGTLTRPDRVSFDFPPCLSVTDPESRMAPRAVRLLVALSVVLDLRSCCAFTCPTICRCSPDTFQCSRRTQLGPGAPAAFVPRLRITHLSLKEVPAHAFKELINITAIEVSQSDCITQIQRHAFLSLHSLAEISVQNINSLRVIEKGAFTDLPKLKYLSISNTGVMHFPDFTTISSLAPNIILELADNMRIKFIPENSFRGMTEEYVDMNLVRNGFKEIRSHAFNGTKLNTLILRDNAYLSSIQEDAFEGATGPSSLDVSSTPLMSLPPKGLSQVRFLKATSTFALKRLPPLDSLSELLEAELTYPSHCCAFHSWRRKQRESALKNFTKFCGLSQTEIETTTDAMNLLNDINFHYPDLELDCVNNPFVKCVPKPDAFNPCEDLLGFPVLRCLTWIIAVFGVTGNLAVLVILVISHQKLTISRFLMCNLATADLCMGIYLMLIAFMDHFSHQEYYNYATDWQTGPGCGIAGFLTVFASELSVYTLTVISLERWHTITNAMHVNKRLRMHHVTAMMGAGWGFSLLVALLPLVGVSSYSKVSICLPMDIDTWGSQVYVVILLILNVVAFLVVCFCYICMYLSVHNPQDSTHHGDTKIAKRMAVLIFTDFMCMAPISFFAISAALRMPLITVSHSKILLILCYPINSLCNPFLYTIFTRAFRKDVYLLLSRCGCCHATTDFYRSQTLASHLTCTQKIPSRKSHTLSFYAHHIKNGCFLNKQTT</sequence>
<feature type="transmembrane region" description="Helical" evidence="12">
    <location>
        <begin position="506"/>
        <end position="529"/>
    </location>
</feature>
<dbReference type="InterPro" id="IPR017452">
    <property type="entry name" value="GPCR_Rhodpsn_7TM"/>
</dbReference>
<evidence type="ECO:0000256" key="10">
    <source>
        <dbReference type="ARBA" id="ARBA00023170"/>
    </source>
</evidence>
<keyword evidence="5 12" id="KW-0812">Transmembrane</keyword>
<dbReference type="Gene3D" id="1.20.1070.10">
    <property type="entry name" value="Rhodopsin 7-helix transmembrane proteins"/>
    <property type="match status" value="1"/>
</dbReference>
<dbReference type="InterPro" id="IPR002274">
    <property type="entry name" value="TSH_rcpt"/>
</dbReference>
<dbReference type="GO" id="GO:0004996">
    <property type="term" value="F:thyroid-stimulating hormone receptor activity"/>
    <property type="evidence" value="ECO:0007669"/>
    <property type="project" value="InterPro"/>
</dbReference>
<dbReference type="SUPFAM" id="SSF81321">
    <property type="entry name" value="Family A G protein-coupled receptor-like"/>
    <property type="match status" value="1"/>
</dbReference>
<dbReference type="InterPro" id="IPR032675">
    <property type="entry name" value="LRR_dom_sf"/>
</dbReference>
<dbReference type="Gene3D" id="3.80.10.10">
    <property type="entry name" value="Ribonuclease Inhibitor"/>
    <property type="match status" value="1"/>
</dbReference>
<feature type="transmembrane region" description="Helical" evidence="12">
    <location>
        <begin position="680"/>
        <end position="702"/>
    </location>
</feature>
<dbReference type="InterPro" id="IPR026906">
    <property type="entry name" value="LRR_5"/>
</dbReference>
<keyword evidence="4" id="KW-0433">Leucine-rich repeat</keyword>
<comment type="caution">
    <text evidence="14">The sequence shown here is derived from an EMBL/GenBank/DDBJ whole genome shotgun (WGS) entry which is preliminary data.</text>
</comment>
<evidence type="ECO:0000256" key="12">
    <source>
        <dbReference type="RuleBase" id="RU361222"/>
    </source>
</evidence>
<dbReference type="PRINTS" id="PR00373">
    <property type="entry name" value="GLYCHORMONER"/>
</dbReference>
<feature type="transmembrane region" description="Helical" evidence="12">
    <location>
        <begin position="714"/>
        <end position="734"/>
    </location>
</feature>
<comment type="similarity">
    <text evidence="12">Belongs to the G-protein coupled receptor 1 family. FSH/LSH/TSH subfamily.</text>
</comment>
<evidence type="ECO:0000313" key="14">
    <source>
        <dbReference type="EMBL" id="KAK2824167.1"/>
    </source>
</evidence>
<dbReference type="PROSITE" id="PS00237">
    <property type="entry name" value="G_PROTEIN_RECEP_F1_1"/>
    <property type="match status" value="1"/>
</dbReference>
<dbReference type="InterPro" id="IPR000276">
    <property type="entry name" value="GPCR_Rhodpsn"/>
</dbReference>
<accession>A0AA88S073</accession>
<dbReference type="GO" id="GO:0008528">
    <property type="term" value="F:G protein-coupled peptide receptor activity"/>
    <property type="evidence" value="ECO:0007669"/>
    <property type="project" value="TreeGrafter"/>
</dbReference>
<name>A0AA88S073_CHASR</name>
<evidence type="ECO:0000256" key="4">
    <source>
        <dbReference type="ARBA" id="ARBA00022614"/>
    </source>
</evidence>
<evidence type="ECO:0000256" key="5">
    <source>
        <dbReference type="ARBA" id="ARBA00022692"/>
    </source>
</evidence>
<dbReference type="PRINTS" id="PR00237">
    <property type="entry name" value="GPCRRHODOPSN"/>
</dbReference>
<dbReference type="GO" id="GO:0007189">
    <property type="term" value="P:adenylate cyclase-activating G protein-coupled receptor signaling pathway"/>
    <property type="evidence" value="ECO:0007669"/>
    <property type="project" value="TreeGrafter"/>
</dbReference>
<dbReference type="Proteomes" id="UP001187415">
    <property type="component" value="Unassembled WGS sequence"/>
</dbReference>
<evidence type="ECO:0000256" key="2">
    <source>
        <dbReference type="ARBA" id="ARBA00017324"/>
    </source>
</evidence>
<keyword evidence="8 12" id="KW-0297">G-protein coupled receptor</keyword>
<dbReference type="Pfam" id="PF13306">
    <property type="entry name" value="LRR_5"/>
    <property type="match status" value="2"/>
</dbReference>
<dbReference type="GO" id="GO:0007200">
    <property type="term" value="P:phospholipase C-activating G protein-coupled receptor signaling pathway"/>
    <property type="evidence" value="ECO:0007669"/>
    <property type="project" value="TreeGrafter"/>
</dbReference>
<dbReference type="FunFam" id="1.20.1070.10:FF:000181">
    <property type="entry name" value="Thyrotropin receptor"/>
    <property type="match status" value="1"/>
</dbReference>
<comment type="subcellular location">
    <subcellularLocation>
        <location evidence="1">Basolateral cell membrane</location>
        <topology evidence="1">Multi-pass membrane protein</topology>
    </subcellularLocation>
    <subcellularLocation>
        <location evidence="12">Cell membrane</location>
        <topology evidence="12">Multi-pass membrane protein</topology>
    </subcellularLocation>
</comment>
<feature type="transmembrane region" description="Helical" evidence="12">
    <location>
        <begin position="591"/>
        <end position="614"/>
    </location>
</feature>